<dbReference type="AlphaFoldDB" id="A0A3N4LQQ4"/>
<keyword evidence="2" id="KW-0732">Signal</keyword>
<dbReference type="OrthoDB" id="5383118at2759"/>
<dbReference type="EMBL" id="ML121538">
    <property type="protein sequence ID" value="RPB25176.1"/>
    <property type="molecule type" value="Genomic_DNA"/>
</dbReference>
<name>A0A3N4LQQ4_9PEZI</name>
<evidence type="ECO:0000256" key="2">
    <source>
        <dbReference type="SAM" id="SignalP"/>
    </source>
</evidence>
<evidence type="ECO:0000256" key="1">
    <source>
        <dbReference type="SAM" id="MobiDB-lite"/>
    </source>
</evidence>
<dbReference type="InParanoid" id="A0A3N4LQQ4"/>
<accession>A0A3N4LQQ4</accession>
<sequence>MATLSFLTTALLLSASAVNSLAIRQPLDIPNNHQQPYATTEENHEPYDIAIVTTHSHRLPQSTSELFSHSSAQNPIQVCITVGEHQICAENPDDLCHDPVWKAMPRPENVLPWCASEGASTELKAKRLVVRQKTQGQNPPGPSIPKGLVERGNPPSGSVPGPKLP</sequence>
<feature type="region of interest" description="Disordered" evidence="1">
    <location>
        <begin position="131"/>
        <end position="165"/>
    </location>
</feature>
<organism evidence="3 4">
    <name type="scientific">Terfezia boudieri ATCC MYA-4762</name>
    <dbReference type="NCBI Taxonomy" id="1051890"/>
    <lineage>
        <taxon>Eukaryota</taxon>
        <taxon>Fungi</taxon>
        <taxon>Dikarya</taxon>
        <taxon>Ascomycota</taxon>
        <taxon>Pezizomycotina</taxon>
        <taxon>Pezizomycetes</taxon>
        <taxon>Pezizales</taxon>
        <taxon>Pezizaceae</taxon>
        <taxon>Terfezia</taxon>
    </lineage>
</organism>
<feature type="chain" id="PRO_5017985780" evidence="2">
    <location>
        <begin position="23"/>
        <end position="165"/>
    </location>
</feature>
<protein>
    <submittedName>
        <fullName evidence="3">Uncharacterized protein</fullName>
    </submittedName>
</protein>
<reference evidence="3 4" key="1">
    <citation type="journal article" date="2018" name="Nat. Ecol. Evol.">
        <title>Pezizomycetes genomes reveal the molecular basis of ectomycorrhizal truffle lifestyle.</title>
        <authorList>
            <person name="Murat C."/>
            <person name="Payen T."/>
            <person name="Noel B."/>
            <person name="Kuo A."/>
            <person name="Morin E."/>
            <person name="Chen J."/>
            <person name="Kohler A."/>
            <person name="Krizsan K."/>
            <person name="Balestrini R."/>
            <person name="Da Silva C."/>
            <person name="Montanini B."/>
            <person name="Hainaut M."/>
            <person name="Levati E."/>
            <person name="Barry K.W."/>
            <person name="Belfiori B."/>
            <person name="Cichocki N."/>
            <person name="Clum A."/>
            <person name="Dockter R.B."/>
            <person name="Fauchery L."/>
            <person name="Guy J."/>
            <person name="Iotti M."/>
            <person name="Le Tacon F."/>
            <person name="Lindquist E.A."/>
            <person name="Lipzen A."/>
            <person name="Malagnac F."/>
            <person name="Mello A."/>
            <person name="Molinier V."/>
            <person name="Miyauchi S."/>
            <person name="Poulain J."/>
            <person name="Riccioni C."/>
            <person name="Rubini A."/>
            <person name="Sitrit Y."/>
            <person name="Splivallo R."/>
            <person name="Traeger S."/>
            <person name="Wang M."/>
            <person name="Zifcakova L."/>
            <person name="Wipf D."/>
            <person name="Zambonelli A."/>
            <person name="Paolocci F."/>
            <person name="Nowrousian M."/>
            <person name="Ottonello S."/>
            <person name="Baldrian P."/>
            <person name="Spatafora J.W."/>
            <person name="Henrissat B."/>
            <person name="Nagy L.G."/>
            <person name="Aury J.M."/>
            <person name="Wincker P."/>
            <person name="Grigoriev I.V."/>
            <person name="Bonfante P."/>
            <person name="Martin F.M."/>
        </authorList>
    </citation>
    <scope>NUCLEOTIDE SEQUENCE [LARGE SCALE GENOMIC DNA]</scope>
    <source>
        <strain evidence="3 4">ATCC MYA-4762</strain>
    </source>
</reference>
<keyword evidence="4" id="KW-1185">Reference proteome</keyword>
<evidence type="ECO:0000313" key="3">
    <source>
        <dbReference type="EMBL" id="RPB25176.1"/>
    </source>
</evidence>
<evidence type="ECO:0000313" key="4">
    <source>
        <dbReference type="Proteomes" id="UP000267821"/>
    </source>
</evidence>
<feature type="signal peptide" evidence="2">
    <location>
        <begin position="1"/>
        <end position="22"/>
    </location>
</feature>
<gene>
    <name evidence="3" type="ORF">L211DRAFT_836483</name>
</gene>
<dbReference type="Proteomes" id="UP000267821">
    <property type="component" value="Unassembled WGS sequence"/>
</dbReference>
<proteinExistence type="predicted"/>